<name>A0A1J5R1Y4_9ZZZZ</name>
<dbReference type="Pfam" id="PF02563">
    <property type="entry name" value="Poly_export"/>
    <property type="match status" value="1"/>
</dbReference>
<evidence type="ECO:0000259" key="3">
    <source>
        <dbReference type="Pfam" id="PF10531"/>
    </source>
</evidence>
<proteinExistence type="predicted"/>
<dbReference type="Gene3D" id="3.10.560.10">
    <property type="entry name" value="Outer membrane lipoprotein wza domain like"/>
    <property type="match status" value="1"/>
</dbReference>
<dbReference type="InterPro" id="IPR049712">
    <property type="entry name" value="Poly_export"/>
</dbReference>
<dbReference type="Gene3D" id="3.30.1950.10">
    <property type="entry name" value="wza like domain"/>
    <property type="match status" value="1"/>
</dbReference>
<comment type="caution">
    <text evidence="4">The sequence shown here is derived from an EMBL/GenBank/DDBJ whole genome shotgun (WGS) entry which is preliminary data.</text>
</comment>
<dbReference type="PANTHER" id="PTHR33619:SF3">
    <property type="entry name" value="POLYSACCHARIDE EXPORT PROTEIN GFCE-RELATED"/>
    <property type="match status" value="1"/>
</dbReference>
<dbReference type="InterPro" id="IPR019554">
    <property type="entry name" value="Soluble_ligand-bd"/>
</dbReference>
<dbReference type="GO" id="GO:0015159">
    <property type="term" value="F:polysaccharide transmembrane transporter activity"/>
    <property type="evidence" value="ECO:0007669"/>
    <property type="project" value="InterPro"/>
</dbReference>
<organism evidence="4">
    <name type="scientific">mine drainage metagenome</name>
    <dbReference type="NCBI Taxonomy" id="410659"/>
    <lineage>
        <taxon>unclassified sequences</taxon>
        <taxon>metagenomes</taxon>
        <taxon>ecological metagenomes</taxon>
    </lineage>
</organism>
<keyword evidence="1" id="KW-0732">Signal</keyword>
<dbReference type="InterPro" id="IPR003715">
    <property type="entry name" value="Poly_export_N"/>
</dbReference>
<evidence type="ECO:0000259" key="2">
    <source>
        <dbReference type="Pfam" id="PF02563"/>
    </source>
</evidence>
<evidence type="ECO:0000256" key="1">
    <source>
        <dbReference type="ARBA" id="ARBA00022729"/>
    </source>
</evidence>
<dbReference type="AlphaFoldDB" id="A0A1J5R1Y4"/>
<dbReference type="PANTHER" id="PTHR33619">
    <property type="entry name" value="POLYSACCHARIDE EXPORT PROTEIN GFCE-RELATED"/>
    <property type="match status" value="1"/>
</dbReference>
<reference evidence="4" key="1">
    <citation type="submission" date="2016-10" db="EMBL/GenBank/DDBJ databases">
        <title>Sequence of Gallionella enrichment culture.</title>
        <authorList>
            <person name="Poehlein A."/>
            <person name="Muehling M."/>
            <person name="Daniel R."/>
        </authorList>
    </citation>
    <scope>NUCLEOTIDE SEQUENCE</scope>
</reference>
<dbReference type="EMBL" id="MLJW01000310">
    <property type="protein sequence ID" value="OIQ89960.1"/>
    <property type="molecule type" value="Genomic_DNA"/>
</dbReference>
<dbReference type="Pfam" id="PF10531">
    <property type="entry name" value="SLBB"/>
    <property type="match status" value="1"/>
</dbReference>
<accession>A0A1J5R1Y4</accession>
<feature type="domain" description="Polysaccharide export protein N-terminal" evidence="2">
    <location>
        <begin position="58"/>
        <end position="130"/>
    </location>
</feature>
<protein>
    <submittedName>
        <fullName evidence="4">Polysaccharide biosynthesis/export protein</fullName>
    </submittedName>
</protein>
<evidence type="ECO:0000313" key="4">
    <source>
        <dbReference type="EMBL" id="OIQ89960.1"/>
    </source>
</evidence>
<feature type="domain" description="Soluble ligand binding" evidence="3">
    <location>
        <begin position="136"/>
        <end position="183"/>
    </location>
</feature>
<sequence length="209" mass="22319">MMRAWGRALFALLLGMSLWAAVPSLVCAQSAAPQAASAPAAATADSAAAKRRAWADLNSYKLGPGDVIDIYVYGEPELTRSKIQLSSSGTIAYPFGNVEAVGSTPSQLETAIENGLKQGYLVNPRVSVVIDQYRPFFIYGEVKKPGGYPFQPGLNVRKAVTLAGGFTERADQDKIYIVRENDPSNAAHKIGLSGSVMPGDTLTVEESFF</sequence>
<gene>
    <name evidence="4" type="ORF">GALL_281530</name>
</gene>